<proteinExistence type="predicted"/>
<reference evidence="1" key="2">
    <citation type="journal article" date="2015" name="Fish Shellfish Immunol.">
        <title>Early steps in the European eel (Anguilla anguilla)-Vibrio vulnificus interaction in the gills: Role of the RtxA13 toxin.</title>
        <authorList>
            <person name="Callol A."/>
            <person name="Pajuelo D."/>
            <person name="Ebbesson L."/>
            <person name="Teles M."/>
            <person name="MacKenzie S."/>
            <person name="Amaro C."/>
        </authorList>
    </citation>
    <scope>NUCLEOTIDE SEQUENCE</scope>
</reference>
<sequence>MLVSVPAVGSVLLDIRHLVH</sequence>
<name>A0A0E9TS51_ANGAN</name>
<evidence type="ECO:0000313" key="1">
    <source>
        <dbReference type="EMBL" id="JAH56539.1"/>
    </source>
</evidence>
<reference evidence="1" key="1">
    <citation type="submission" date="2014-11" db="EMBL/GenBank/DDBJ databases">
        <authorList>
            <person name="Amaro Gonzalez C."/>
        </authorList>
    </citation>
    <scope>NUCLEOTIDE SEQUENCE</scope>
</reference>
<dbReference type="EMBL" id="GBXM01052038">
    <property type="protein sequence ID" value="JAH56539.1"/>
    <property type="molecule type" value="Transcribed_RNA"/>
</dbReference>
<protein>
    <submittedName>
        <fullName evidence="1">Uncharacterized protein</fullName>
    </submittedName>
</protein>
<accession>A0A0E9TS51</accession>
<organism evidence="1">
    <name type="scientific">Anguilla anguilla</name>
    <name type="common">European freshwater eel</name>
    <name type="synonym">Muraena anguilla</name>
    <dbReference type="NCBI Taxonomy" id="7936"/>
    <lineage>
        <taxon>Eukaryota</taxon>
        <taxon>Metazoa</taxon>
        <taxon>Chordata</taxon>
        <taxon>Craniata</taxon>
        <taxon>Vertebrata</taxon>
        <taxon>Euteleostomi</taxon>
        <taxon>Actinopterygii</taxon>
        <taxon>Neopterygii</taxon>
        <taxon>Teleostei</taxon>
        <taxon>Anguilliformes</taxon>
        <taxon>Anguillidae</taxon>
        <taxon>Anguilla</taxon>
    </lineage>
</organism>
<dbReference type="AlphaFoldDB" id="A0A0E9TS51"/>